<keyword evidence="1" id="KW-0812">Transmembrane</keyword>
<gene>
    <name evidence="2" type="ORF">JOE21_002348</name>
</gene>
<accession>A0ABU1IP92</accession>
<feature type="transmembrane region" description="Helical" evidence="1">
    <location>
        <begin position="34"/>
        <end position="53"/>
    </location>
</feature>
<comment type="caution">
    <text evidence="2">The sequence shown here is derived from an EMBL/GenBank/DDBJ whole genome shotgun (WGS) entry which is preliminary data.</text>
</comment>
<dbReference type="Proteomes" id="UP001185012">
    <property type="component" value="Unassembled WGS sequence"/>
</dbReference>
<proteinExistence type="predicted"/>
<evidence type="ECO:0000256" key="1">
    <source>
        <dbReference type="SAM" id="Phobius"/>
    </source>
</evidence>
<keyword evidence="3" id="KW-1185">Reference proteome</keyword>
<dbReference type="EC" id="1.8.5.2" evidence="2"/>
<name>A0ABU1IP92_9BACL</name>
<keyword evidence="2" id="KW-0560">Oxidoreductase</keyword>
<dbReference type="RefSeq" id="WP_309866036.1">
    <property type="nucleotide sequence ID" value="NZ_JAVDQG010000004.1"/>
</dbReference>
<dbReference type="GO" id="GO:0043831">
    <property type="term" value="F:thiosulfate dehydrogenase (quinone) activity"/>
    <property type="evidence" value="ECO:0007669"/>
    <property type="project" value="UniProtKB-EC"/>
</dbReference>
<feature type="transmembrane region" description="Helical" evidence="1">
    <location>
        <begin position="114"/>
        <end position="136"/>
    </location>
</feature>
<feature type="transmembrane region" description="Helical" evidence="1">
    <location>
        <begin position="142"/>
        <end position="160"/>
    </location>
</feature>
<organism evidence="2 3">
    <name type="scientific">Desmospora profundinema</name>
    <dbReference type="NCBI Taxonomy" id="1571184"/>
    <lineage>
        <taxon>Bacteria</taxon>
        <taxon>Bacillati</taxon>
        <taxon>Bacillota</taxon>
        <taxon>Bacilli</taxon>
        <taxon>Bacillales</taxon>
        <taxon>Thermoactinomycetaceae</taxon>
        <taxon>Desmospora</taxon>
    </lineage>
</organism>
<protein>
    <submittedName>
        <fullName evidence="2">Thiosulfate dehydrogenase [quinone] large subunit</fullName>
        <ecNumber evidence="2">1.8.5.2</ecNumber>
    </submittedName>
</protein>
<sequence>MQKIRQTHTGFVKSERNIYEDKKPEESKKWPRSVLLHLVTIMRILFGVGWLSAGVSKVTGEGWFTQPGKFLHSYLEHALTLPQVPGFYKFFIEHVVLEHLLLFNYVIPITQIILGLFLIFGFLIVPSVMLCLFMHVNFILSGNMNLISLVLYTTAFGILLSQDRIYQWSLDQYWGFSRKKSIRLPTVHQ</sequence>
<reference evidence="2 3" key="1">
    <citation type="submission" date="2023-07" db="EMBL/GenBank/DDBJ databases">
        <title>Genomic Encyclopedia of Type Strains, Phase IV (KMG-IV): sequencing the most valuable type-strain genomes for metagenomic binning, comparative biology and taxonomic classification.</title>
        <authorList>
            <person name="Goeker M."/>
        </authorList>
    </citation>
    <scope>NUCLEOTIDE SEQUENCE [LARGE SCALE GENOMIC DNA]</scope>
    <source>
        <strain evidence="2 3">DSM 45903</strain>
    </source>
</reference>
<keyword evidence="1" id="KW-0472">Membrane</keyword>
<evidence type="ECO:0000313" key="2">
    <source>
        <dbReference type="EMBL" id="MDR6226342.1"/>
    </source>
</evidence>
<keyword evidence="1" id="KW-1133">Transmembrane helix</keyword>
<dbReference type="PANTHER" id="PTHR39157:SF1">
    <property type="entry name" value="DOXX FAMILY PROTEIN"/>
    <property type="match status" value="1"/>
</dbReference>
<dbReference type="EMBL" id="JAVDQG010000004">
    <property type="protein sequence ID" value="MDR6226342.1"/>
    <property type="molecule type" value="Genomic_DNA"/>
</dbReference>
<evidence type="ECO:0000313" key="3">
    <source>
        <dbReference type="Proteomes" id="UP001185012"/>
    </source>
</evidence>
<dbReference type="PANTHER" id="PTHR39157">
    <property type="entry name" value="INTEGRAL MEMBRANE PROTEIN-RELATED"/>
    <property type="match status" value="1"/>
</dbReference>